<name>A0AAD9N5B0_9ANNE</name>
<organism evidence="1 2">
    <name type="scientific">Paralvinella palmiformis</name>
    <dbReference type="NCBI Taxonomy" id="53620"/>
    <lineage>
        <taxon>Eukaryota</taxon>
        <taxon>Metazoa</taxon>
        <taxon>Spiralia</taxon>
        <taxon>Lophotrochozoa</taxon>
        <taxon>Annelida</taxon>
        <taxon>Polychaeta</taxon>
        <taxon>Sedentaria</taxon>
        <taxon>Canalipalpata</taxon>
        <taxon>Terebellida</taxon>
        <taxon>Terebelliformia</taxon>
        <taxon>Alvinellidae</taxon>
        <taxon>Paralvinella</taxon>
    </lineage>
</organism>
<sequence>MVNINPDLQKERINGTFDVENLTYVLHGGKRATERRRYIAFKTSAVENSPDMGTRGKSLQEQGIVKEIGITSTVNWTIILTNKINYGTNPGVNHTLTNTNNSISPKITTVNHPMFTNTPEIGTSKIETICCPQLLAAGPS</sequence>
<gene>
    <name evidence="1" type="ORF">LSH36_188g07014</name>
</gene>
<comment type="caution">
    <text evidence="1">The sequence shown here is derived from an EMBL/GenBank/DDBJ whole genome shotgun (WGS) entry which is preliminary data.</text>
</comment>
<evidence type="ECO:0000313" key="2">
    <source>
        <dbReference type="Proteomes" id="UP001208570"/>
    </source>
</evidence>
<dbReference type="Proteomes" id="UP001208570">
    <property type="component" value="Unassembled WGS sequence"/>
</dbReference>
<dbReference type="AlphaFoldDB" id="A0AAD9N5B0"/>
<evidence type="ECO:0000313" key="1">
    <source>
        <dbReference type="EMBL" id="KAK2157612.1"/>
    </source>
</evidence>
<reference evidence="1" key="1">
    <citation type="journal article" date="2023" name="Mol. Biol. Evol.">
        <title>Third-Generation Sequencing Reveals the Adaptive Role of the Epigenome in Three Deep-Sea Polychaetes.</title>
        <authorList>
            <person name="Perez M."/>
            <person name="Aroh O."/>
            <person name="Sun Y."/>
            <person name="Lan Y."/>
            <person name="Juniper S.K."/>
            <person name="Young C.R."/>
            <person name="Angers B."/>
            <person name="Qian P.Y."/>
        </authorList>
    </citation>
    <scope>NUCLEOTIDE SEQUENCE</scope>
    <source>
        <strain evidence="1">P08H-3</strain>
    </source>
</reference>
<accession>A0AAD9N5B0</accession>
<proteinExistence type="predicted"/>
<dbReference type="EMBL" id="JAODUP010000188">
    <property type="protein sequence ID" value="KAK2157612.1"/>
    <property type="molecule type" value="Genomic_DNA"/>
</dbReference>
<protein>
    <submittedName>
        <fullName evidence="1">Uncharacterized protein</fullName>
    </submittedName>
</protein>
<keyword evidence="2" id="KW-1185">Reference proteome</keyword>